<dbReference type="SUPFAM" id="SSF56059">
    <property type="entry name" value="Glutathione synthetase ATP-binding domain-like"/>
    <property type="match status" value="1"/>
</dbReference>
<evidence type="ECO:0000313" key="3">
    <source>
        <dbReference type="Proteomes" id="UP000813876"/>
    </source>
</evidence>
<feature type="domain" description="Alpha-L-glutamate ligase-related protein ATP-grasp" evidence="1">
    <location>
        <begin position="189"/>
        <end position="345"/>
    </location>
</feature>
<dbReference type="Proteomes" id="UP000813876">
    <property type="component" value="Unassembled WGS sequence"/>
</dbReference>
<name>A0AAW4ZNC2_PHOPO</name>
<reference evidence="2" key="1">
    <citation type="submission" date="2019-11" db="EMBL/GenBank/DDBJ databases">
        <title>Comparative genomics of photobacteria reveal adaptation to distinct habitats.</title>
        <authorList>
            <person name="Fuertes-Perez S."/>
            <person name="Hilgarth M."/>
            <person name="Vogel R.F."/>
        </authorList>
    </citation>
    <scope>NUCLEOTIDE SEQUENCE</scope>
    <source>
        <strain evidence="2">TMW2.2145</strain>
    </source>
</reference>
<sequence>MIFNHITLFYYNYLCLIKKGFLMKNSFLRRRVFDLRVGVKDLLWGIKNPESFKRKNNLSPIMGRFSSYKFELLSGVKSDDYLSDSFYFNRVEGKINNFELSDYFNHKGYLPSILQSNAIPLLINSISGVVYDADDKVIDVSAVVDRLRNDPVNDEFVIKRSVGTGGGESVEIGNADKIIPFFNLYYQKKYDFVIQPLVNQHDKLAEFNPTSLNTVRIMTLAYGGNVHHVSSMVKMGGLGGRIDNVSAGGLCIGIKNDGSLTSFGFDCYLNKTTRHPQTNLEFPDHYEVPYFHEMIDVVKAKHQLFKSHGIISWDVSVDNDGYVTIVECNTAWSGLESHQAFHGPVFEDHMEYINNINS</sequence>
<organism evidence="2 3">
    <name type="scientific">Photobacterium phosphoreum</name>
    <dbReference type="NCBI Taxonomy" id="659"/>
    <lineage>
        <taxon>Bacteria</taxon>
        <taxon>Pseudomonadati</taxon>
        <taxon>Pseudomonadota</taxon>
        <taxon>Gammaproteobacteria</taxon>
        <taxon>Vibrionales</taxon>
        <taxon>Vibrionaceae</taxon>
        <taxon>Photobacterium</taxon>
    </lineage>
</organism>
<dbReference type="InterPro" id="IPR039523">
    <property type="entry name" value="RimK-rel_E_lig_ATP-grasp"/>
</dbReference>
<accession>A0AAW4ZNC2</accession>
<proteinExistence type="predicted"/>
<dbReference type="AlphaFoldDB" id="A0AAW4ZNC2"/>
<protein>
    <recommendedName>
        <fullName evidence="1">Alpha-L-glutamate ligase-related protein ATP-grasp domain-containing protein</fullName>
    </recommendedName>
</protein>
<gene>
    <name evidence="2" type="ORF">GLP33_02675</name>
</gene>
<dbReference type="EMBL" id="WMCP01000001">
    <property type="protein sequence ID" value="MCF2300642.1"/>
    <property type="molecule type" value="Genomic_DNA"/>
</dbReference>
<dbReference type="Pfam" id="PF14397">
    <property type="entry name" value="ATPgrasp_ST"/>
    <property type="match status" value="1"/>
</dbReference>
<evidence type="ECO:0000259" key="1">
    <source>
        <dbReference type="Pfam" id="PF14397"/>
    </source>
</evidence>
<evidence type="ECO:0000313" key="2">
    <source>
        <dbReference type="EMBL" id="MCF2300642.1"/>
    </source>
</evidence>
<comment type="caution">
    <text evidence="2">The sequence shown here is derived from an EMBL/GenBank/DDBJ whole genome shotgun (WGS) entry which is preliminary data.</text>
</comment>